<dbReference type="PANTHER" id="PTHR23511:SF5">
    <property type="entry name" value="MAJOR FACILITATOR-TYPE TRANSPORTER HXNZ-RELATED"/>
    <property type="match status" value="1"/>
</dbReference>
<keyword evidence="4 6" id="KW-1133">Transmembrane helix</keyword>
<proteinExistence type="predicted"/>
<sequence length="196" mass="21096">MGSVGSPSFNHPVNVPVLSSQRTKISVSLSEALEKATFGKYQRRLMVLTGLASAGDAMEALLLSFLVDEIRQDMEIDNGFIGAAMFVGVLLGNLASGVVSDSLGRWVGFFSSTILIAVFGLLSAFSPTAYWLCILRFFVGVGLGGGHVAFTLFTEFLPARNRGKILLVNQLFWSGGAIFQVLIACVYHSVYGIRFS</sequence>
<accession>A0A0H5R6C6</accession>
<evidence type="ECO:0000256" key="4">
    <source>
        <dbReference type="ARBA" id="ARBA00022989"/>
    </source>
</evidence>
<keyword evidence="3 6" id="KW-0812">Transmembrane</keyword>
<evidence type="ECO:0000313" key="8">
    <source>
        <dbReference type="EMBL" id="CRZ09710.1"/>
    </source>
</evidence>
<evidence type="ECO:0000256" key="2">
    <source>
        <dbReference type="ARBA" id="ARBA00022448"/>
    </source>
</evidence>
<evidence type="ECO:0000256" key="5">
    <source>
        <dbReference type="ARBA" id="ARBA00023136"/>
    </source>
</evidence>
<keyword evidence="5 6" id="KW-0472">Membrane</keyword>
<evidence type="ECO:0000256" key="1">
    <source>
        <dbReference type="ARBA" id="ARBA00004141"/>
    </source>
</evidence>
<dbReference type="Pfam" id="PF00083">
    <property type="entry name" value="Sugar_tr"/>
    <property type="match status" value="1"/>
</dbReference>
<dbReference type="InterPro" id="IPR036259">
    <property type="entry name" value="MFS_trans_sf"/>
</dbReference>
<dbReference type="GO" id="GO:0022857">
    <property type="term" value="F:transmembrane transporter activity"/>
    <property type="evidence" value="ECO:0007669"/>
    <property type="project" value="InterPro"/>
</dbReference>
<dbReference type="GO" id="GO:0016020">
    <property type="term" value="C:membrane"/>
    <property type="evidence" value="ECO:0007669"/>
    <property type="project" value="UniProtKB-SubCell"/>
</dbReference>
<organism evidence="8">
    <name type="scientific">Spongospora subterranea</name>
    <dbReference type="NCBI Taxonomy" id="70186"/>
    <lineage>
        <taxon>Eukaryota</taxon>
        <taxon>Sar</taxon>
        <taxon>Rhizaria</taxon>
        <taxon>Endomyxa</taxon>
        <taxon>Phytomyxea</taxon>
        <taxon>Plasmodiophorida</taxon>
        <taxon>Plasmodiophoridae</taxon>
        <taxon>Spongospora</taxon>
    </lineage>
</organism>
<dbReference type="AlphaFoldDB" id="A0A0H5R6C6"/>
<comment type="subcellular location">
    <subcellularLocation>
        <location evidence="1">Membrane</location>
        <topology evidence="1">Multi-pass membrane protein</topology>
    </subcellularLocation>
</comment>
<dbReference type="InterPro" id="IPR020846">
    <property type="entry name" value="MFS_dom"/>
</dbReference>
<feature type="transmembrane region" description="Helical" evidence="6">
    <location>
        <begin position="79"/>
        <end position="99"/>
    </location>
</feature>
<protein>
    <recommendedName>
        <fullName evidence="7">Major facilitator superfamily (MFS) profile domain-containing protein</fullName>
    </recommendedName>
</protein>
<keyword evidence="2" id="KW-0813">Transport</keyword>
<dbReference type="EMBL" id="HACM01009268">
    <property type="protein sequence ID" value="CRZ09710.1"/>
    <property type="molecule type" value="Transcribed_RNA"/>
</dbReference>
<dbReference type="PANTHER" id="PTHR23511">
    <property type="entry name" value="SYNAPTIC VESICLE GLYCOPROTEIN 2"/>
    <property type="match status" value="1"/>
</dbReference>
<feature type="transmembrane region" description="Helical" evidence="6">
    <location>
        <begin position="45"/>
        <end position="67"/>
    </location>
</feature>
<evidence type="ECO:0000259" key="7">
    <source>
        <dbReference type="PROSITE" id="PS50850"/>
    </source>
</evidence>
<dbReference type="Gene3D" id="1.20.1250.20">
    <property type="entry name" value="MFS general substrate transporter like domains"/>
    <property type="match status" value="1"/>
</dbReference>
<feature type="transmembrane region" description="Helical" evidence="6">
    <location>
        <begin position="165"/>
        <end position="190"/>
    </location>
</feature>
<feature type="transmembrane region" description="Helical" evidence="6">
    <location>
        <begin position="106"/>
        <end position="123"/>
    </location>
</feature>
<dbReference type="PROSITE" id="PS50850">
    <property type="entry name" value="MFS"/>
    <property type="match status" value="1"/>
</dbReference>
<name>A0A0H5R6C6_9EUKA</name>
<evidence type="ECO:0000256" key="6">
    <source>
        <dbReference type="SAM" id="Phobius"/>
    </source>
</evidence>
<feature type="transmembrane region" description="Helical" evidence="6">
    <location>
        <begin position="129"/>
        <end position="153"/>
    </location>
</feature>
<evidence type="ECO:0000256" key="3">
    <source>
        <dbReference type="ARBA" id="ARBA00022692"/>
    </source>
</evidence>
<reference evidence="8" key="1">
    <citation type="submission" date="2015-04" db="EMBL/GenBank/DDBJ databases">
        <title>The genome sequence of the plant pathogenic Rhizarian Plasmodiophora brassicae reveals insights in its biotrophic life cycle and the origin of chitin synthesis.</title>
        <authorList>
            <person name="Schwelm A."/>
            <person name="Fogelqvist J."/>
            <person name="Knaust A."/>
            <person name="Julke S."/>
            <person name="Lilja T."/>
            <person name="Dhandapani V."/>
            <person name="Bonilla-Rosso G."/>
            <person name="Karlsson M."/>
            <person name="Shevchenko A."/>
            <person name="Choi S.R."/>
            <person name="Kim H.G."/>
            <person name="Park J.Y."/>
            <person name="Lim Y.P."/>
            <person name="Ludwig-Muller J."/>
            <person name="Dixelius C."/>
        </authorList>
    </citation>
    <scope>NUCLEOTIDE SEQUENCE</scope>
    <source>
        <tissue evidence="8">Potato root galls</tissue>
    </source>
</reference>
<feature type="domain" description="Major facilitator superfamily (MFS) profile" evidence="7">
    <location>
        <begin position="23"/>
        <end position="196"/>
    </location>
</feature>
<dbReference type="InterPro" id="IPR005828">
    <property type="entry name" value="MFS_sugar_transport-like"/>
</dbReference>
<dbReference type="SUPFAM" id="SSF103473">
    <property type="entry name" value="MFS general substrate transporter"/>
    <property type="match status" value="1"/>
</dbReference>